<keyword evidence="9" id="KW-0119">Carbohydrate metabolism</keyword>
<organism evidence="12 13">
    <name type="scientific">Gracilibacillus thailandensis</name>
    <dbReference type="NCBI Taxonomy" id="563735"/>
    <lineage>
        <taxon>Bacteria</taxon>
        <taxon>Bacillati</taxon>
        <taxon>Bacillota</taxon>
        <taxon>Bacilli</taxon>
        <taxon>Bacillales</taxon>
        <taxon>Bacillaceae</taxon>
        <taxon>Gracilibacillus</taxon>
    </lineage>
</organism>
<evidence type="ECO:0000256" key="1">
    <source>
        <dbReference type="ARBA" id="ARBA00004914"/>
    </source>
</evidence>
<keyword evidence="5 8" id="KW-0378">Hydrolase</keyword>
<evidence type="ECO:0000313" key="12">
    <source>
        <dbReference type="EMBL" id="MRI65838.1"/>
    </source>
</evidence>
<evidence type="ECO:0000313" key="13">
    <source>
        <dbReference type="Proteomes" id="UP000435187"/>
    </source>
</evidence>
<comment type="function">
    <text evidence="9">Enables the bacterium to metabolize sucrose as a sole carbon source.</text>
</comment>
<dbReference type="UniPathway" id="UPA00238"/>
<dbReference type="InterPro" id="IPR051214">
    <property type="entry name" value="GH32_Enzymes"/>
</dbReference>
<protein>
    <recommendedName>
        <fullName evidence="4 8">Sucrose-6-phosphate hydrolase</fullName>
        <ecNumber evidence="3 8">3.2.1.26</ecNumber>
    </recommendedName>
    <alternativeName>
        <fullName evidence="7 9">Invertase</fullName>
    </alternativeName>
</protein>
<dbReference type="RefSeq" id="WP_153834610.1">
    <property type="nucleotide sequence ID" value="NZ_JBHUMW010000003.1"/>
</dbReference>
<comment type="pathway">
    <text evidence="1 9">Glycan biosynthesis; sucrose metabolism.</text>
</comment>
<dbReference type="GO" id="GO:0005737">
    <property type="term" value="C:cytoplasm"/>
    <property type="evidence" value="ECO:0007669"/>
    <property type="project" value="UniProtKB-SubCell"/>
</dbReference>
<dbReference type="Gene3D" id="2.60.120.560">
    <property type="entry name" value="Exo-inulinase, domain 1"/>
    <property type="match status" value="1"/>
</dbReference>
<dbReference type="AlphaFoldDB" id="A0A6N7QV04"/>
<dbReference type="EMBL" id="WJEE01000008">
    <property type="protein sequence ID" value="MRI65838.1"/>
    <property type="molecule type" value="Genomic_DNA"/>
</dbReference>
<dbReference type="InterPro" id="IPR018053">
    <property type="entry name" value="Glyco_hydro_32_AS"/>
</dbReference>
<dbReference type="CDD" id="cd18623">
    <property type="entry name" value="GH32_ScrB-like"/>
    <property type="match status" value="1"/>
</dbReference>
<dbReference type="PROSITE" id="PS00609">
    <property type="entry name" value="GLYCOSYL_HYDROL_F32"/>
    <property type="match status" value="1"/>
</dbReference>
<dbReference type="Pfam" id="PF08244">
    <property type="entry name" value="Glyco_hydro_32C"/>
    <property type="match status" value="1"/>
</dbReference>
<accession>A0A6N7QV04</accession>
<dbReference type="Gene3D" id="2.115.10.20">
    <property type="entry name" value="Glycosyl hydrolase domain, family 43"/>
    <property type="match status" value="1"/>
</dbReference>
<sequence>MDRDQELRQKAQQEVEKYQMIVTSDPYRPTYHIAPPVGLINDPNGWIQWNGIYHLFYQWMPFGTEHGAKFWGHLSSTNLVDWKQEPIALTPSEWFDKDGCYSGSAISHDDQLHLFYTGNVKTNGVRETYQCLATSKDGIHFDKKGVQIELPNGFTAHFRDPKIWRENDKFYMVIGAQKEDNTGSVVWYESEDLQDWEYKGILADGFGYMWECPDFFSLDGQDVLLFSPQGLRAEGINYRNVYQSGYVIGNWKDHFTFGEFTELDRGFEFYAPQTTLDEKGRRLLFGWMGVPDQKEEYHPTKKHHWIHQLTLPRELEWKDGEICQKPVEELVELRDELIVHELGPIAKTIPRASEILLDEMTSEKGYITIFDYATIDFDKKNRTIKLTRPAFDTGEKEERVGIVENDINDIRIFLDHSSLEIFINGGELVFTSRMFANIHHATLEVQAQGQLSLWSLKQKF</sequence>
<dbReference type="EC" id="3.2.1.26" evidence="3 8"/>
<evidence type="ECO:0000256" key="3">
    <source>
        <dbReference type="ARBA" id="ARBA00012758"/>
    </source>
</evidence>
<dbReference type="Proteomes" id="UP000435187">
    <property type="component" value="Unassembled WGS sequence"/>
</dbReference>
<reference evidence="12 13" key="1">
    <citation type="submission" date="2019-10" db="EMBL/GenBank/DDBJ databases">
        <title>Gracilibacillus salitolerans sp. nov., a moderate halophile isolated from a saline soil in northwest China.</title>
        <authorList>
            <person name="Gan L."/>
        </authorList>
    </citation>
    <scope>NUCLEOTIDE SEQUENCE [LARGE SCALE GENOMIC DNA]</scope>
    <source>
        <strain evidence="12 13">TP2-8</strain>
    </source>
</reference>
<comment type="caution">
    <text evidence="12">The sequence shown here is derived from an EMBL/GenBank/DDBJ whole genome shotgun (WGS) entry which is preliminary data.</text>
</comment>
<comment type="catalytic activity">
    <reaction evidence="8">
        <text>Hydrolysis of terminal non-reducing beta-D-fructofuranoside residues in beta-D-fructofuranosides.</text>
        <dbReference type="EC" id="3.2.1.26"/>
    </reaction>
</comment>
<dbReference type="SUPFAM" id="SSF75005">
    <property type="entry name" value="Arabinanase/levansucrase/invertase"/>
    <property type="match status" value="1"/>
</dbReference>
<dbReference type="InterPro" id="IPR013320">
    <property type="entry name" value="ConA-like_dom_sf"/>
</dbReference>
<feature type="domain" description="Glycosyl hydrolase family 32 C-terminal" evidence="11">
    <location>
        <begin position="373"/>
        <end position="449"/>
    </location>
</feature>
<evidence type="ECO:0000259" key="10">
    <source>
        <dbReference type="Pfam" id="PF00251"/>
    </source>
</evidence>
<dbReference type="NCBIfam" id="TIGR01322">
    <property type="entry name" value="scrB_fam"/>
    <property type="match status" value="1"/>
</dbReference>
<dbReference type="PANTHER" id="PTHR43101:SF1">
    <property type="entry name" value="BETA-FRUCTOSIDASE"/>
    <property type="match status" value="1"/>
</dbReference>
<dbReference type="PANTHER" id="PTHR43101">
    <property type="entry name" value="BETA-FRUCTOSIDASE"/>
    <property type="match status" value="1"/>
</dbReference>
<keyword evidence="9" id="KW-0963">Cytoplasm</keyword>
<evidence type="ECO:0000256" key="7">
    <source>
        <dbReference type="ARBA" id="ARBA00033367"/>
    </source>
</evidence>
<dbReference type="InterPro" id="IPR001362">
    <property type="entry name" value="Glyco_hydro_32"/>
</dbReference>
<feature type="domain" description="Glycosyl hydrolase family 32 N-terminal" evidence="10">
    <location>
        <begin position="32"/>
        <end position="326"/>
    </location>
</feature>
<evidence type="ECO:0000256" key="8">
    <source>
        <dbReference type="RuleBase" id="RU362110"/>
    </source>
</evidence>
<evidence type="ECO:0000256" key="6">
    <source>
        <dbReference type="ARBA" id="ARBA00023295"/>
    </source>
</evidence>
<name>A0A6N7QV04_9BACI</name>
<evidence type="ECO:0000256" key="9">
    <source>
        <dbReference type="RuleBase" id="RU365015"/>
    </source>
</evidence>
<dbReference type="InterPro" id="IPR006232">
    <property type="entry name" value="Suc6P_hydrolase"/>
</dbReference>
<evidence type="ECO:0000256" key="4">
    <source>
        <dbReference type="ARBA" id="ARBA00019623"/>
    </source>
</evidence>
<comment type="subcellular location">
    <subcellularLocation>
        <location evidence="9">Cytoplasm</location>
    </subcellularLocation>
</comment>
<keyword evidence="13" id="KW-1185">Reference proteome</keyword>
<dbReference type="SUPFAM" id="SSF49899">
    <property type="entry name" value="Concanavalin A-like lectins/glucanases"/>
    <property type="match status" value="1"/>
</dbReference>
<keyword evidence="6 8" id="KW-0326">Glycosidase</keyword>
<proteinExistence type="inferred from homology"/>
<comment type="similarity">
    <text evidence="2 8">Belongs to the glycosyl hydrolase 32 family.</text>
</comment>
<evidence type="ECO:0000256" key="2">
    <source>
        <dbReference type="ARBA" id="ARBA00009902"/>
    </source>
</evidence>
<dbReference type="Pfam" id="PF00251">
    <property type="entry name" value="Glyco_hydro_32N"/>
    <property type="match status" value="1"/>
</dbReference>
<dbReference type="GO" id="GO:0004564">
    <property type="term" value="F:beta-fructofuranosidase activity"/>
    <property type="evidence" value="ECO:0007669"/>
    <property type="project" value="UniProtKB-EC"/>
</dbReference>
<dbReference type="InterPro" id="IPR013189">
    <property type="entry name" value="Glyco_hydro_32_C"/>
</dbReference>
<dbReference type="InterPro" id="IPR023296">
    <property type="entry name" value="Glyco_hydro_beta-prop_sf"/>
</dbReference>
<dbReference type="SMART" id="SM00640">
    <property type="entry name" value="Glyco_32"/>
    <property type="match status" value="1"/>
</dbReference>
<dbReference type="InterPro" id="IPR013148">
    <property type="entry name" value="Glyco_hydro_32_N"/>
</dbReference>
<dbReference type="GO" id="GO:0005985">
    <property type="term" value="P:sucrose metabolic process"/>
    <property type="evidence" value="ECO:0007669"/>
    <property type="project" value="UniProtKB-UniPathway"/>
</dbReference>
<evidence type="ECO:0000256" key="5">
    <source>
        <dbReference type="ARBA" id="ARBA00022801"/>
    </source>
</evidence>
<gene>
    <name evidence="12" type="ORF">GH885_05690</name>
</gene>
<evidence type="ECO:0000259" key="11">
    <source>
        <dbReference type="Pfam" id="PF08244"/>
    </source>
</evidence>